<evidence type="ECO:0000313" key="2">
    <source>
        <dbReference type="Proteomes" id="UP000176863"/>
    </source>
</evidence>
<comment type="caution">
    <text evidence="1">The sequence shown here is derived from an EMBL/GenBank/DDBJ whole genome shotgun (WGS) entry which is preliminary data.</text>
</comment>
<organism evidence="1 2">
    <name type="scientific">Candidatus Kaiserbacteria bacterium RIFCSPHIGHO2_01_FULL_53_29</name>
    <dbReference type="NCBI Taxonomy" id="1798480"/>
    <lineage>
        <taxon>Bacteria</taxon>
        <taxon>Candidatus Kaiseribacteriota</taxon>
    </lineage>
</organism>
<dbReference type="CDD" id="cd02440">
    <property type="entry name" value="AdoMet_MTases"/>
    <property type="match status" value="1"/>
</dbReference>
<dbReference type="STRING" id="1798480.A2851_02260"/>
<evidence type="ECO:0000313" key="1">
    <source>
        <dbReference type="EMBL" id="OGG53686.1"/>
    </source>
</evidence>
<reference evidence="1 2" key="1">
    <citation type="journal article" date="2016" name="Nat. Commun.">
        <title>Thousands of microbial genomes shed light on interconnected biogeochemical processes in an aquifer system.</title>
        <authorList>
            <person name="Anantharaman K."/>
            <person name="Brown C.T."/>
            <person name="Hug L.A."/>
            <person name="Sharon I."/>
            <person name="Castelle C.J."/>
            <person name="Probst A.J."/>
            <person name="Thomas B.C."/>
            <person name="Singh A."/>
            <person name="Wilkins M.J."/>
            <person name="Karaoz U."/>
            <person name="Brodie E.L."/>
            <person name="Williams K.H."/>
            <person name="Hubbard S.S."/>
            <person name="Banfield J.F."/>
        </authorList>
    </citation>
    <scope>NUCLEOTIDE SEQUENCE [LARGE SCALE GENOMIC DNA]</scope>
</reference>
<dbReference type="SUPFAM" id="SSF53335">
    <property type="entry name" value="S-adenosyl-L-methionine-dependent methyltransferases"/>
    <property type="match status" value="1"/>
</dbReference>
<dbReference type="AlphaFoldDB" id="A0A1F6CWX0"/>
<dbReference type="InterPro" id="IPR029063">
    <property type="entry name" value="SAM-dependent_MTases_sf"/>
</dbReference>
<dbReference type="Gene3D" id="3.40.50.150">
    <property type="entry name" value="Vaccinia Virus protein VP39"/>
    <property type="match status" value="1"/>
</dbReference>
<protein>
    <recommendedName>
        <fullName evidence="3">Methyltransferase type 11 domain-containing protein</fullName>
    </recommendedName>
</protein>
<proteinExistence type="predicted"/>
<dbReference type="Pfam" id="PF13489">
    <property type="entry name" value="Methyltransf_23"/>
    <property type="match status" value="1"/>
</dbReference>
<dbReference type="Proteomes" id="UP000176863">
    <property type="component" value="Unassembled WGS sequence"/>
</dbReference>
<evidence type="ECO:0008006" key="3">
    <source>
        <dbReference type="Google" id="ProtNLM"/>
    </source>
</evidence>
<name>A0A1F6CWX0_9BACT</name>
<sequence length="330" mass="36567">MNPVRSLSVRNRDMQKRYQSNGQAGIKHKQKESANTFFLPKTSNGVRPPICHVCGGSDSDFFTEKNGCMLYKCQGCGLMFVDPLPVSTEELYSQDYFSGAVAGFGYVNYDEDKEPMVPAFLKYLGLISSELGGSKGRLLDVGAATGFFVRLAKTAGFDALGIEISDHAAALGRGKGLPIQTGTLADVEGSFDCITMLDLIEHVPNPRAEITCAAARLRKHGVLVINTPDSGSMFARMMGKRWHLICPPEHLYYFNRHNIKQLLEEAGFTVVLETTIGKSFTVKYIFKTLHRWTSLAPFGRLADLFGRKSLSHVSVPVNLRDNMFVLARRR</sequence>
<gene>
    <name evidence="1" type="ORF">A2851_02260</name>
</gene>
<accession>A0A1F6CWX0</accession>
<dbReference type="PANTHER" id="PTHR43861:SF6">
    <property type="entry name" value="METHYLTRANSFERASE TYPE 11"/>
    <property type="match status" value="1"/>
</dbReference>
<dbReference type="EMBL" id="MFKT01000009">
    <property type="protein sequence ID" value="OGG53686.1"/>
    <property type="molecule type" value="Genomic_DNA"/>
</dbReference>
<dbReference type="PANTHER" id="PTHR43861">
    <property type="entry name" value="TRANS-ACONITATE 2-METHYLTRANSFERASE-RELATED"/>
    <property type="match status" value="1"/>
</dbReference>